<dbReference type="GO" id="GO:0017147">
    <property type="term" value="F:Wnt-protein binding"/>
    <property type="evidence" value="ECO:0007669"/>
    <property type="project" value="TreeGrafter"/>
</dbReference>
<dbReference type="FunFam" id="2.120.10.30:FF:000241">
    <property type="entry name" value="Low-density lipoprotein receptor-related protein 6"/>
    <property type="match status" value="1"/>
</dbReference>
<dbReference type="SMART" id="SM00181">
    <property type="entry name" value="EGF"/>
    <property type="match status" value="12"/>
</dbReference>
<proteinExistence type="predicted"/>
<comment type="subcellular location">
    <subcellularLocation>
        <location evidence="1">Secreted</location>
        <location evidence="1">Extracellular space</location>
        <location evidence="1">Extracellular matrix</location>
        <location evidence="1">Basement membrane</location>
    </subcellularLocation>
</comment>
<evidence type="ECO:0000256" key="13">
    <source>
        <dbReference type="PROSITE-ProRule" id="PRU00461"/>
    </source>
</evidence>
<feature type="domain" description="EGF-like" evidence="16">
    <location>
        <begin position="567"/>
        <end position="607"/>
    </location>
</feature>
<keyword evidence="20" id="KW-1185">Reference proteome</keyword>
<evidence type="ECO:0000256" key="9">
    <source>
        <dbReference type="ARBA" id="ARBA00022889"/>
    </source>
</evidence>
<evidence type="ECO:0000256" key="4">
    <source>
        <dbReference type="ARBA" id="ARBA00022536"/>
    </source>
</evidence>
<dbReference type="SMART" id="SM00179">
    <property type="entry name" value="EGF_CA"/>
    <property type="match status" value="2"/>
</dbReference>
<dbReference type="GO" id="GO:0060070">
    <property type="term" value="P:canonical Wnt signaling pathway"/>
    <property type="evidence" value="ECO:0007669"/>
    <property type="project" value="TreeGrafter"/>
</dbReference>
<keyword evidence="7" id="KW-0106">Calcium</keyword>
<sequence length="1334" mass="148536">MRLYLLLYLFAEVYCLPANLLYRTDLPEAKVLPKGDDLSSAEVRLRVPVLFFGTSFDSLYVNNNGFLSFQTEIPLWINMEFPLEYPIIAPFYSNVDTTRAGSVIYYETDDPELLSRATENAHEFYLNYGDFQATSLFVATWKDVGYFDQGDDKLNTYQVAIATDGVETYVEFLYPDGGIQWIQGTGDQSGFPDARAQVGIVSPEGKLHQLPGSGTEQVRNLARLTNTGVDGQFVYKVDKPEIEEPDAIFDKKPSHGAPESCAEAPTYCHINAMCIDYDRGFCCKCEPKYYGNGKFCIKKDVPLRVNGKVNGKINGERLENLDLQSYVVMADGRAYTAVSKIPPSIGYDIQSAQILGGLIGYLFAKPLREARNGYQITGGVFEHSASVDFTNTSQKLWVKSKFLGLDVFDQLRLELTLDGQIPTLPNDVRVNIEEYQEQYTRTEPGLIENAAQRSFWYEAPNGERITHYYKVQQSFKINECAFENVSVPVTWTLKVGKNFISYEAREQIIRFGLSNKIVPLGDFDPCEEGRRTCVENSACVVENDSYRCICKPGFQEIQLQNTIQCVDMNECQTGQHDCDFNAQCFNTFGSYECRCNPGFEGNGRICENAKSCHNVTCTENAECVENNAVAYCQCLKGFTGNGQHCTPVADHSCHIANNCSPFGYCAINPETNNYFCSCLPGYTGDGYQCEEVPSTTNNDEESLTTTEGPRPGERRPQTCLLGVCFCPSGYRIETGTKYCLREDKETDSESEKIGTTTDNPEVSCDVLNNCHRNASCAYSDDTHAYHCVCNDGFEGNGYSCEPEYVSCTKYDNCSPHATCTYDDALGRSKCICNSGYTGDGYTCSIIAICNSNNDCAETEDCMLTSSNRYECVCKEGFVRDSQHLCVQAQGSCGGGRCVENAECVYDEDYQTYFCACKAGYVGDGITICKEKVIGCDTLNNCGTHAYCKYNEEDLSYKCECNEGFFGDGFSCYAQRNCHIDPSMCDPHAVCLSDANRHFICQCNSGYVGNGTICKEISRHEGNFLLVNQGMATLRIPLDSTKTGIKKPVQVLAFQTAVGLDFDCLEGRFYWSDINGRAIRSALFNGSMKEDFISKGIGSPEGLAVDWVSRNIYWTDSTLDTIEVANLDSRRRRVLFDTGLVNPRGIAVHPQRGKIFWTDWDRVQPKIEWANADGTGRDIFLHVESGSLPNSLTIDYDTEQLCYADAGTHKIECVSIDSRTRQTVAVNCTYPFGIATTDKNIYWSDWISKQIERVDKYNLKRLPPIPVLPISGKGSRLFGLVAVANACPPVTNVCQSSYRNPCPAEHICLPNGSGSRRCMCAFRSDMPEDKPGCAL</sequence>
<dbReference type="InterPro" id="IPR009017">
    <property type="entry name" value="GFP"/>
</dbReference>
<protein>
    <recommendedName>
        <fullName evidence="21">Nidogen</fullName>
    </recommendedName>
</protein>
<feature type="disulfide bond" evidence="12">
    <location>
        <begin position="770"/>
        <end position="787"/>
    </location>
</feature>
<feature type="disulfide bond" evidence="12">
    <location>
        <begin position="941"/>
        <end position="958"/>
    </location>
</feature>
<evidence type="ECO:0000259" key="16">
    <source>
        <dbReference type="PROSITE" id="PS50026"/>
    </source>
</evidence>
<dbReference type="Proteomes" id="UP000410492">
    <property type="component" value="Unassembled WGS sequence"/>
</dbReference>
<feature type="region of interest" description="Disordered" evidence="14">
    <location>
        <begin position="693"/>
        <end position="714"/>
    </location>
</feature>
<dbReference type="OrthoDB" id="6375837at2759"/>
<keyword evidence="6" id="KW-0677">Repeat</keyword>
<reference evidence="19 20" key="1">
    <citation type="submission" date="2019-01" db="EMBL/GenBank/DDBJ databases">
        <authorList>
            <person name="Sayadi A."/>
        </authorList>
    </citation>
    <scope>NUCLEOTIDE SEQUENCE [LARGE SCALE GENOMIC DNA]</scope>
</reference>
<evidence type="ECO:0000256" key="11">
    <source>
        <dbReference type="ARBA" id="ARBA00023180"/>
    </source>
</evidence>
<feature type="disulfide bond" evidence="12">
    <location>
        <begin position="813"/>
        <end position="830"/>
    </location>
</feature>
<evidence type="ECO:0000256" key="2">
    <source>
        <dbReference type="ARBA" id="ARBA00022525"/>
    </source>
</evidence>
<organism evidence="19 20">
    <name type="scientific">Callosobruchus maculatus</name>
    <name type="common">Southern cowpea weevil</name>
    <name type="synonym">Pulse bruchid</name>
    <dbReference type="NCBI Taxonomy" id="64391"/>
    <lineage>
        <taxon>Eukaryota</taxon>
        <taxon>Metazoa</taxon>
        <taxon>Ecdysozoa</taxon>
        <taxon>Arthropoda</taxon>
        <taxon>Hexapoda</taxon>
        <taxon>Insecta</taxon>
        <taxon>Pterygota</taxon>
        <taxon>Neoptera</taxon>
        <taxon>Endopterygota</taxon>
        <taxon>Coleoptera</taxon>
        <taxon>Polyphaga</taxon>
        <taxon>Cucujiformia</taxon>
        <taxon>Chrysomeloidea</taxon>
        <taxon>Chrysomelidae</taxon>
        <taxon>Bruchinae</taxon>
        <taxon>Bruchini</taxon>
        <taxon>Callosobruchus</taxon>
    </lineage>
</organism>
<dbReference type="SUPFAM" id="SSF57184">
    <property type="entry name" value="Growth factor receptor domain"/>
    <property type="match status" value="1"/>
</dbReference>
<dbReference type="InterPro" id="IPR000742">
    <property type="entry name" value="EGF"/>
</dbReference>
<feature type="domain" description="EGF-like" evidence="16">
    <location>
        <begin position="973"/>
        <end position="1014"/>
    </location>
</feature>
<evidence type="ECO:0000313" key="20">
    <source>
        <dbReference type="Proteomes" id="UP000410492"/>
    </source>
</evidence>
<dbReference type="SMART" id="SM00135">
    <property type="entry name" value="LY"/>
    <property type="match status" value="5"/>
</dbReference>
<dbReference type="Pfam" id="PF12947">
    <property type="entry name" value="EGF_3"/>
    <property type="match status" value="3"/>
</dbReference>
<evidence type="ECO:0000256" key="14">
    <source>
        <dbReference type="SAM" id="MobiDB-lite"/>
    </source>
</evidence>
<comment type="caution">
    <text evidence="12">Lacks conserved residue(s) required for the propagation of feature annotation.</text>
</comment>
<feature type="domain" description="EGF-like" evidence="16">
    <location>
        <begin position="931"/>
        <end position="970"/>
    </location>
</feature>
<dbReference type="SUPFAM" id="SSF63825">
    <property type="entry name" value="YWTD domain"/>
    <property type="match status" value="1"/>
</dbReference>
<accession>A0A653C602</accession>
<evidence type="ECO:0000256" key="1">
    <source>
        <dbReference type="ARBA" id="ARBA00004302"/>
    </source>
</evidence>
<keyword evidence="2" id="KW-0964">Secreted</keyword>
<evidence type="ECO:0000256" key="7">
    <source>
        <dbReference type="ARBA" id="ARBA00022837"/>
    </source>
</evidence>
<dbReference type="GO" id="GO:0007160">
    <property type="term" value="P:cell-matrix adhesion"/>
    <property type="evidence" value="ECO:0007669"/>
    <property type="project" value="InterPro"/>
</dbReference>
<dbReference type="Pfam" id="PF07474">
    <property type="entry name" value="G2F"/>
    <property type="match status" value="1"/>
</dbReference>
<dbReference type="EMBL" id="CAACVG010007044">
    <property type="protein sequence ID" value="VEN43341.1"/>
    <property type="molecule type" value="Genomic_DNA"/>
</dbReference>
<dbReference type="Pfam" id="PF07645">
    <property type="entry name" value="EGF_CA"/>
    <property type="match status" value="1"/>
</dbReference>
<gene>
    <name evidence="19" type="ORF">CALMAC_LOCUS6511</name>
</gene>
<evidence type="ECO:0000256" key="8">
    <source>
        <dbReference type="ARBA" id="ARBA00022869"/>
    </source>
</evidence>
<feature type="domain" description="Nidogen G2 beta-barrel" evidence="17">
    <location>
        <begin position="301"/>
        <end position="527"/>
    </location>
</feature>
<dbReference type="PROSITE" id="PS00010">
    <property type="entry name" value="ASX_HYDROXYL"/>
    <property type="match status" value="1"/>
</dbReference>
<dbReference type="GO" id="GO:0005886">
    <property type="term" value="C:plasma membrane"/>
    <property type="evidence" value="ECO:0007669"/>
    <property type="project" value="TreeGrafter"/>
</dbReference>
<feature type="compositionally biased region" description="Polar residues" evidence="14">
    <location>
        <begin position="693"/>
        <end position="707"/>
    </location>
</feature>
<evidence type="ECO:0000256" key="3">
    <source>
        <dbReference type="ARBA" id="ARBA00022530"/>
    </source>
</evidence>
<dbReference type="PROSITE" id="PS01186">
    <property type="entry name" value="EGF_2"/>
    <property type="match status" value="8"/>
</dbReference>
<dbReference type="PROSITE" id="PS50026">
    <property type="entry name" value="EGF_3"/>
    <property type="match status" value="9"/>
</dbReference>
<evidence type="ECO:0000259" key="18">
    <source>
        <dbReference type="PROSITE" id="PS51220"/>
    </source>
</evidence>
<dbReference type="SUPFAM" id="SSF54511">
    <property type="entry name" value="GFP-like"/>
    <property type="match status" value="1"/>
</dbReference>
<keyword evidence="9" id="KW-0130">Cell adhesion</keyword>
<dbReference type="GO" id="GO:0005604">
    <property type="term" value="C:basement membrane"/>
    <property type="evidence" value="ECO:0007669"/>
    <property type="project" value="UniProtKB-SubCell"/>
</dbReference>
<evidence type="ECO:0000259" key="17">
    <source>
        <dbReference type="PROSITE" id="PS50993"/>
    </source>
</evidence>
<dbReference type="InterPro" id="IPR000033">
    <property type="entry name" value="LDLR_classB_rpt"/>
</dbReference>
<feature type="domain" description="NIDO" evidence="18">
    <location>
        <begin position="90"/>
        <end position="240"/>
    </location>
</feature>
<dbReference type="PROSITE" id="PS51220">
    <property type="entry name" value="NIDO"/>
    <property type="match status" value="1"/>
</dbReference>
<feature type="domain" description="EGF-like" evidence="16">
    <location>
        <begin position="803"/>
        <end position="844"/>
    </location>
</feature>
<dbReference type="InterPro" id="IPR011042">
    <property type="entry name" value="6-blade_b-propeller_TolB-like"/>
</dbReference>
<keyword evidence="10 12" id="KW-1015">Disulfide bond</keyword>
<dbReference type="Pfam" id="PF06119">
    <property type="entry name" value="NIDO"/>
    <property type="match status" value="1"/>
</dbReference>
<feature type="repeat" description="LDL-receptor class B" evidence="13">
    <location>
        <begin position="1109"/>
        <end position="1151"/>
    </location>
</feature>
<dbReference type="PROSITE" id="PS50993">
    <property type="entry name" value="NIDOGEN_G2"/>
    <property type="match status" value="1"/>
</dbReference>
<dbReference type="InterPro" id="IPR024731">
    <property type="entry name" value="NELL2-like_EGF"/>
</dbReference>
<dbReference type="PROSITE" id="PS51120">
    <property type="entry name" value="LDLRB"/>
    <property type="match status" value="3"/>
</dbReference>
<evidence type="ECO:0000256" key="12">
    <source>
        <dbReference type="PROSITE-ProRule" id="PRU00076"/>
    </source>
</evidence>
<evidence type="ECO:0000256" key="15">
    <source>
        <dbReference type="SAM" id="SignalP"/>
    </source>
</evidence>
<dbReference type="PROSITE" id="PS01187">
    <property type="entry name" value="EGF_CA"/>
    <property type="match status" value="1"/>
</dbReference>
<keyword evidence="5 15" id="KW-0732">Signal</keyword>
<dbReference type="PANTHER" id="PTHR46513:SF13">
    <property type="entry name" value="EGF-LIKE DOMAIN-CONTAINING PROTEIN"/>
    <property type="match status" value="1"/>
</dbReference>
<name>A0A653C602_CALMS</name>
<feature type="repeat" description="LDL-receptor class B" evidence="13">
    <location>
        <begin position="1152"/>
        <end position="1197"/>
    </location>
</feature>
<evidence type="ECO:0000256" key="5">
    <source>
        <dbReference type="ARBA" id="ARBA00022729"/>
    </source>
</evidence>
<keyword evidence="8" id="KW-0084">Basement membrane</keyword>
<feature type="repeat" description="LDL-receptor class B" evidence="13">
    <location>
        <begin position="1066"/>
        <end position="1108"/>
    </location>
</feature>
<feature type="domain" description="EGF-like" evidence="16">
    <location>
        <begin position="522"/>
        <end position="560"/>
    </location>
</feature>
<dbReference type="CDD" id="cd00054">
    <property type="entry name" value="EGF_CA"/>
    <property type="match status" value="1"/>
</dbReference>
<dbReference type="GO" id="GO:0042813">
    <property type="term" value="F:Wnt receptor activity"/>
    <property type="evidence" value="ECO:0007669"/>
    <property type="project" value="TreeGrafter"/>
</dbReference>
<evidence type="ECO:0008006" key="21">
    <source>
        <dbReference type="Google" id="ProtNLM"/>
    </source>
</evidence>
<dbReference type="InterPro" id="IPR000152">
    <property type="entry name" value="EGF-type_Asp/Asn_hydroxyl_site"/>
</dbReference>
<dbReference type="SMART" id="SM00682">
    <property type="entry name" value="G2F"/>
    <property type="match status" value="1"/>
</dbReference>
<dbReference type="Pfam" id="PF00058">
    <property type="entry name" value="Ldl_recept_b"/>
    <property type="match status" value="2"/>
</dbReference>
<dbReference type="InterPro" id="IPR050778">
    <property type="entry name" value="Cueball_EGF_LRP_Nidogen"/>
</dbReference>
<dbReference type="InterPro" id="IPR006605">
    <property type="entry name" value="G2_nidogen/fibulin_G2F"/>
</dbReference>
<dbReference type="InterPro" id="IPR018097">
    <property type="entry name" value="EGF_Ca-bd_CS"/>
</dbReference>
<dbReference type="Gene3D" id="2.40.155.10">
    <property type="entry name" value="Green fluorescent protein"/>
    <property type="match status" value="1"/>
</dbReference>
<dbReference type="Gene3D" id="2.120.10.30">
    <property type="entry name" value="TolB, C-terminal domain"/>
    <property type="match status" value="1"/>
</dbReference>
<feature type="domain" description="EGF-like" evidence="16">
    <location>
        <begin position="608"/>
        <end position="646"/>
    </location>
</feature>
<dbReference type="GO" id="GO:0005509">
    <property type="term" value="F:calcium ion binding"/>
    <property type="evidence" value="ECO:0007669"/>
    <property type="project" value="InterPro"/>
</dbReference>
<evidence type="ECO:0000256" key="10">
    <source>
        <dbReference type="ARBA" id="ARBA00023157"/>
    </source>
</evidence>
<dbReference type="InterPro" id="IPR003886">
    <property type="entry name" value="NIDO_dom"/>
</dbReference>
<feature type="chain" id="PRO_5025046258" description="Nidogen" evidence="15">
    <location>
        <begin position="16"/>
        <end position="1334"/>
    </location>
</feature>
<feature type="disulfide bond" evidence="12">
    <location>
        <begin position="659"/>
        <end position="676"/>
    </location>
</feature>
<evidence type="ECO:0000256" key="6">
    <source>
        <dbReference type="ARBA" id="ARBA00022737"/>
    </source>
</evidence>
<evidence type="ECO:0000313" key="19">
    <source>
        <dbReference type="EMBL" id="VEN43341.1"/>
    </source>
</evidence>
<feature type="domain" description="EGF-like" evidence="16">
    <location>
        <begin position="649"/>
        <end position="690"/>
    </location>
</feature>
<dbReference type="InterPro" id="IPR049883">
    <property type="entry name" value="NOTCH1_EGF-like"/>
</dbReference>
<dbReference type="PANTHER" id="PTHR46513">
    <property type="entry name" value="VITELLOGENIN RECEPTOR-LIKE PROTEIN-RELATED-RELATED"/>
    <property type="match status" value="1"/>
</dbReference>
<feature type="domain" description="EGF-like" evidence="16">
    <location>
        <begin position="888"/>
        <end position="929"/>
    </location>
</feature>
<keyword evidence="4 12" id="KW-0245">EGF-like domain</keyword>
<dbReference type="SMART" id="SM00539">
    <property type="entry name" value="NIDO"/>
    <property type="match status" value="1"/>
</dbReference>
<keyword evidence="3" id="KW-0272">Extracellular matrix</keyword>
<feature type="disulfide bond" evidence="12">
    <location>
        <begin position="897"/>
        <end position="914"/>
    </location>
</feature>
<dbReference type="FunFam" id="2.10.25.10:FF:000038">
    <property type="entry name" value="Fibrillin 2"/>
    <property type="match status" value="1"/>
</dbReference>
<dbReference type="InterPro" id="IPR009030">
    <property type="entry name" value="Growth_fac_rcpt_cys_sf"/>
</dbReference>
<dbReference type="Gene3D" id="2.10.25.10">
    <property type="entry name" value="Laminin"/>
    <property type="match status" value="8"/>
</dbReference>
<feature type="signal peptide" evidence="15">
    <location>
        <begin position="1"/>
        <end position="15"/>
    </location>
</feature>
<keyword evidence="11" id="KW-0325">Glycoprotein</keyword>
<feature type="domain" description="EGF-like" evidence="16">
    <location>
        <begin position="760"/>
        <end position="801"/>
    </location>
</feature>
<dbReference type="InterPro" id="IPR001881">
    <property type="entry name" value="EGF-like_Ca-bd_dom"/>
</dbReference>